<evidence type="ECO:0000256" key="5">
    <source>
        <dbReference type="ARBA" id="ARBA00022729"/>
    </source>
</evidence>
<keyword evidence="3" id="KW-1134">Transmembrane beta strand</keyword>
<keyword evidence="11" id="KW-1185">Reference proteome</keyword>
<feature type="chain" id="PRO_5047097775" evidence="8">
    <location>
        <begin position="23"/>
        <end position="751"/>
    </location>
</feature>
<keyword evidence="5 8" id="KW-0732">Signal</keyword>
<feature type="domain" description="Outer membrane protein beta-barrel" evidence="9">
    <location>
        <begin position="459"/>
        <end position="728"/>
    </location>
</feature>
<dbReference type="RefSeq" id="WP_267283075.1">
    <property type="nucleotide sequence ID" value="NZ_JAOVZV010000030.1"/>
</dbReference>
<name>A0ABT3Y8Y0_9FLAO</name>
<protein>
    <submittedName>
        <fullName evidence="10">Outer membrane beta-barrel protein</fullName>
    </submittedName>
</protein>
<dbReference type="InterPro" id="IPR041700">
    <property type="entry name" value="OMP_b-brl_3"/>
</dbReference>
<dbReference type="InterPro" id="IPR039426">
    <property type="entry name" value="TonB-dep_rcpt-like"/>
</dbReference>
<dbReference type="Gene3D" id="2.60.40.1120">
    <property type="entry name" value="Carboxypeptidase-like, regulatory domain"/>
    <property type="match status" value="1"/>
</dbReference>
<organism evidence="10 11">
    <name type="scientific">Chryseobacterium luquanense</name>
    <dbReference type="NCBI Taxonomy" id="2983766"/>
    <lineage>
        <taxon>Bacteria</taxon>
        <taxon>Pseudomonadati</taxon>
        <taxon>Bacteroidota</taxon>
        <taxon>Flavobacteriia</taxon>
        <taxon>Flavobacteriales</taxon>
        <taxon>Weeksellaceae</taxon>
        <taxon>Chryseobacterium group</taxon>
        <taxon>Chryseobacterium</taxon>
    </lineage>
</organism>
<dbReference type="SUPFAM" id="SSF49464">
    <property type="entry name" value="Carboxypeptidase regulatory domain-like"/>
    <property type="match status" value="1"/>
</dbReference>
<evidence type="ECO:0000313" key="10">
    <source>
        <dbReference type="EMBL" id="MCX8534643.1"/>
    </source>
</evidence>
<evidence type="ECO:0000256" key="6">
    <source>
        <dbReference type="ARBA" id="ARBA00023136"/>
    </source>
</evidence>
<dbReference type="Gene3D" id="2.40.170.20">
    <property type="entry name" value="TonB-dependent receptor, beta-barrel domain"/>
    <property type="match status" value="1"/>
</dbReference>
<comment type="caution">
    <text evidence="10">The sequence shown here is derived from an EMBL/GenBank/DDBJ whole genome shotgun (WGS) entry which is preliminary data.</text>
</comment>
<dbReference type="InterPro" id="IPR036942">
    <property type="entry name" value="Beta-barrel_TonB_sf"/>
</dbReference>
<accession>A0ABT3Y8Y0</accession>
<evidence type="ECO:0000313" key="11">
    <source>
        <dbReference type="Proteomes" id="UP001070176"/>
    </source>
</evidence>
<evidence type="ECO:0000256" key="2">
    <source>
        <dbReference type="ARBA" id="ARBA00022448"/>
    </source>
</evidence>
<dbReference type="Proteomes" id="UP001070176">
    <property type="component" value="Unassembled WGS sequence"/>
</dbReference>
<evidence type="ECO:0000256" key="8">
    <source>
        <dbReference type="SAM" id="SignalP"/>
    </source>
</evidence>
<dbReference type="PANTHER" id="PTHR30069">
    <property type="entry name" value="TONB-DEPENDENT OUTER MEMBRANE RECEPTOR"/>
    <property type="match status" value="1"/>
</dbReference>
<dbReference type="EMBL" id="JAOVZV010000030">
    <property type="protein sequence ID" value="MCX8534643.1"/>
    <property type="molecule type" value="Genomic_DNA"/>
</dbReference>
<keyword evidence="2" id="KW-0813">Transport</keyword>
<keyword evidence="7" id="KW-0998">Cell outer membrane</keyword>
<dbReference type="Pfam" id="PF14905">
    <property type="entry name" value="OMP_b-brl_3"/>
    <property type="match status" value="1"/>
</dbReference>
<evidence type="ECO:0000256" key="1">
    <source>
        <dbReference type="ARBA" id="ARBA00004571"/>
    </source>
</evidence>
<proteinExistence type="predicted"/>
<dbReference type="PANTHER" id="PTHR30069:SF29">
    <property type="entry name" value="HEMOGLOBIN AND HEMOGLOBIN-HAPTOGLOBIN-BINDING PROTEIN 1-RELATED"/>
    <property type="match status" value="1"/>
</dbReference>
<keyword evidence="4" id="KW-0812">Transmembrane</keyword>
<evidence type="ECO:0000256" key="3">
    <source>
        <dbReference type="ARBA" id="ARBA00022452"/>
    </source>
</evidence>
<evidence type="ECO:0000256" key="4">
    <source>
        <dbReference type="ARBA" id="ARBA00022692"/>
    </source>
</evidence>
<keyword evidence="6" id="KW-0472">Membrane</keyword>
<comment type="subcellular location">
    <subcellularLocation>
        <location evidence="1">Cell outer membrane</location>
        <topology evidence="1">Multi-pass membrane protein</topology>
    </subcellularLocation>
</comment>
<dbReference type="Pfam" id="PF13715">
    <property type="entry name" value="CarbopepD_reg_2"/>
    <property type="match status" value="1"/>
</dbReference>
<dbReference type="InterPro" id="IPR008969">
    <property type="entry name" value="CarboxyPept-like_regulatory"/>
</dbReference>
<feature type="signal peptide" evidence="8">
    <location>
        <begin position="1"/>
        <end position="22"/>
    </location>
</feature>
<sequence>MKKIISKLILLVLIVVSTVAFSQNPVKIEGRVLADEQPLSDVVISIPGNNIKVLTNNEGKFSIIIQSSQNKNVEIIFNAAGYNENRQIFPLENNSNIQVILKEKINEIAEVAIEGKTTLQKAGKTSYKINSKDFTKNTKSDKVLQRLPSITVVNENILIHNRKQALLFIDGIEADFIELKKLDAKDIATVEVISNPPSMYNSTQNVDAIIQIITKVKEEHFIKGELEARGGTRLSKYGFSPTLSYKSKNIIFKAFYDFGTNNQNINNDFERIDGNFSTYTKTDRQVKGWQNSLNAKSKIILNSKSSIYLSGNLFGYHFDGKSMGTFTDSNQNYAFTTEDQEVLRKWGVSGVYEYKFNEKSIIQFRSKYYDHYNSNNYLFQNSLSEDHNTSYTRLRELSNEVIYRNKSKIQGLTYFLGYKNIYRRFQFPLEASLYSQSLNTFHGNFSYDITDKISTAASLAYDNTYNSTEEFSQNYSYFLPSASVNFDLGKISLNVDYSYKIQRPNATYLNPVPVVLSPTYILKGNNSLLPELKHSFDVTLHQKNTKNKSDISLNLFSQLLTNAIVETLVTENNMIINSFENAGKGTIIGSNLSYNRKIFKLINFSGSAGFNYSLYNTQSEIAIIRRNEGFSLSSNINLSTTIKDKYSIIFNGNYNSRNIQLVSTSYYKPLTSIEIESNYFNDNLTVNLSYNDLFGWSAKSKIRSNYKNFSQTNLINNNLSNILLTITYRFGKNFTDRFSAPAIVNDDITNK</sequence>
<reference evidence="10" key="1">
    <citation type="submission" date="2022-10" db="EMBL/GenBank/DDBJ databases">
        <title>Chryseobacterium sp. nov., a novel bacterial species.</title>
        <authorList>
            <person name="Cao Y."/>
        </authorList>
    </citation>
    <scope>NUCLEOTIDE SEQUENCE</scope>
    <source>
        <strain evidence="10">KC 927</strain>
    </source>
</reference>
<dbReference type="SUPFAM" id="SSF56935">
    <property type="entry name" value="Porins"/>
    <property type="match status" value="1"/>
</dbReference>
<evidence type="ECO:0000256" key="7">
    <source>
        <dbReference type="ARBA" id="ARBA00023237"/>
    </source>
</evidence>
<evidence type="ECO:0000259" key="9">
    <source>
        <dbReference type="Pfam" id="PF14905"/>
    </source>
</evidence>
<gene>
    <name evidence="10" type="ORF">OEA66_20025</name>
</gene>